<gene>
    <name evidence="1" type="primary">flgC_3</name>
    <name evidence="1" type="ORF">MET9862_03992</name>
</gene>
<evidence type="ECO:0000313" key="1">
    <source>
        <dbReference type="EMBL" id="VUD73377.1"/>
    </source>
</evidence>
<dbReference type="Proteomes" id="UP000410984">
    <property type="component" value="Unassembled WGS sequence"/>
</dbReference>
<dbReference type="EMBL" id="CABFPH010000069">
    <property type="protein sequence ID" value="VUD73377.1"/>
    <property type="molecule type" value="Genomic_DNA"/>
</dbReference>
<evidence type="ECO:0000313" key="2">
    <source>
        <dbReference type="Proteomes" id="UP000410984"/>
    </source>
</evidence>
<name>A0A509EG86_9HYPH</name>
<dbReference type="AlphaFoldDB" id="A0A509EG86"/>
<proteinExistence type="predicted"/>
<keyword evidence="1" id="KW-0969">Cilium</keyword>
<keyword evidence="2" id="KW-1185">Reference proteome</keyword>
<protein>
    <submittedName>
        <fullName evidence="1">Flagellar basal-body rod protein FlgC</fullName>
    </submittedName>
</protein>
<organism evidence="1 2">
    <name type="scientific">Methylobacterium symbioticum</name>
    <dbReference type="NCBI Taxonomy" id="2584084"/>
    <lineage>
        <taxon>Bacteria</taxon>
        <taxon>Pseudomonadati</taxon>
        <taxon>Pseudomonadota</taxon>
        <taxon>Alphaproteobacteria</taxon>
        <taxon>Hyphomicrobiales</taxon>
        <taxon>Methylobacteriaceae</taxon>
        <taxon>Methylobacterium</taxon>
    </lineage>
</organism>
<keyword evidence="1" id="KW-0282">Flagellum</keyword>
<dbReference type="OrthoDB" id="9813951at2"/>
<reference evidence="1 2" key="1">
    <citation type="submission" date="2019-06" db="EMBL/GenBank/DDBJ databases">
        <authorList>
            <person name="Rodrigo-Torres L."/>
            <person name="Arahal R. D."/>
            <person name="Lucena T."/>
        </authorList>
    </citation>
    <scope>NUCLEOTIDE SEQUENCE [LARGE SCALE GENOMIC DNA]</scope>
    <source>
        <strain evidence="1 2">SB0023/3</strain>
    </source>
</reference>
<keyword evidence="1" id="KW-0966">Cell projection</keyword>
<accession>A0A509EG86</accession>
<sequence>MPEVNSLKSASDILAAGRKIQQGQIRTISENIANANATANNPGGVPYSRKIAVFSPIVPDSDDDPVGHIVKDTTPFRTRYDPSNVAASENGFVMLPNVDTMVEFSNFQAATRSYELSYSASSKIDAVTQATIDLLK</sequence>
<dbReference type="RefSeq" id="WP_078947419.1">
    <property type="nucleotide sequence ID" value="NZ_CABFPH010000069.1"/>
</dbReference>